<evidence type="ECO:0000256" key="1">
    <source>
        <dbReference type="ARBA" id="ARBA00010578"/>
    </source>
</evidence>
<dbReference type="AlphaFoldDB" id="A0A5J4YUA1"/>
<comment type="function">
    <text evidence="4">Component of the exocyst complex involved in the docking of exocytic vesicles with fusion sites on the plasma membrane.</text>
</comment>
<accession>A0A5J4YUA1</accession>
<evidence type="ECO:0000256" key="5">
    <source>
        <dbReference type="SAM" id="MobiDB-lite"/>
    </source>
</evidence>
<feature type="compositionally biased region" description="Basic and acidic residues" evidence="5">
    <location>
        <begin position="132"/>
        <end position="145"/>
    </location>
</feature>
<keyword evidence="8" id="KW-1185">Reference proteome</keyword>
<organism evidence="7 8">
    <name type="scientific">Porphyridium purpureum</name>
    <name type="common">Red alga</name>
    <name type="synonym">Porphyridium cruentum</name>
    <dbReference type="NCBI Taxonomy" id="35688"/>
    <lineage>
        <taxon>Eukaryota</taxon>
        <taxon>Rhodophyta</taxon>
        <taxon>Bangiophyceae</taxon>
        <taxon>Porphyridiales</taxon>
        <taxon>Porphyridiaceae</taxon>
        <taxon>Porphyridium</taxon>
    </lineage>
</organism>
<evidence type="ECO:0000256" key="2">
    <source>
        <dbReference type="ARBA" id="ARBA00022448"/>
    </source>
</evidence>
<dbReference type="Proteomes" id="UP000324585">
    <property type="component" value="Unassembled WGS sequence"/>
</dbReference>
<reference evidence="8" key="1">
    <citation type="journal article" date="2019" name="Nat. Commun.">
        <title>Expansion of phycobilisome linker gene families in mesophilic red algae.</title>
        <authorList>
            <person name="Lee J."/>
            <person name="Kim D."/>
            <person name="Bhattacharya D."/>
            <person name="Yoon H.S."/>
        </authorList>
    </citation>
    <scope>NUCLEOTIDE SEQUENCE [LARGE SCALE GENOMIC DNA]</scope>
    <source>
        <strain evidence="8">CCMP 1328</strain>
    </source>
</reference>
<feature type="domain" description="Exocyst complex component EXOC2/Sec5 N-terminal" evidence="6">
    <location>
        <begin position="214"/>
        <end position="419"/>
    </location>
</feature>
<proteinExistence type="inferred from homology"/>
<dbReference type="GO" id="GO:0015031">
    <property type="term" value="P:protein transport"/>
    <property type="evidence" value="ECO:0007669"/>
    <property type="project" value="UniProtKB-KW"/>
</dbReference>
<evidence type="ECO:0000313" key="8">
    <source>
        <dbReference type="Proteomes" id="UP000324585"/>
    </source>
</evidence>
<protein>
    <recommendedName>
        <fullName evidence="4">Exocyst complex component</fullName>
    </recommendedName>
</protein>
<dbReference type="PANTHER" id="PTHR13043">
    <property type="entry name" value="EXOCYST COMPLEX COMPONENT SEC5"/>
    <property type="match status" value="1"/>
</dbReference>
<dbReference type="Pfam" id="PF15469">
    <property type="entry name" value="Sec5"/>
    <property type="match status" value="1"/>
</dbReference>
<keyword evidence="3 4" id="KW-0268">Exocytosis</keyword>
<dbReference type="EMBL" id="VRMN01000004">
    <property type="protein sequence ID" value="KAA8494510.1"/>
    <property type="molecule type" value="Genomic_DNA"/>
</dbReference>
<comment type="similarity">
    <text evidence="1 4">Belongs to the SEC5 family.</text>
</comment>
<comment type="subunit">
    <text evidence="4">Component of the exocyst complex.</text>
</comment>
<keyword evidence="2 4" id="KW-0813">Transport</keyword>
<evidence type="ECO:0000313" key="7">
    <source>
        <dbReference type="EMBL" id="KAA8494510.1"/>
    </source>
</evidence>
<dbReference type="GO" id="GO:0006893">
    <property type="term" value="P:Golgi to plasma membrane transport"/>
    <property type="evidence" value="ECO:0007669"/>
    <property type="project" value="UniProtKB-UniRule"/>
</dbReference>
<dbReference type="InterPro" id="IPR029175">
    <property type="entry name" value="EXOC2/Sec5"/>
</dbReference>
<dbReference type="PANTHER" id="PTHR13043:SF1">
    <property type="entry name" value="EXOCYST COMPLEX COMPONENT 2"/>
    <property type="match status" value="1"/>
</dbReference>
<feature type="compositionally biased region" description="Gly residues" evidence="5">
    <location>
        <begin position="78"/>
        <end position="89"/>
    </location>
</feature>
<evidence type="ECO:0000256" key="4">
    <source>
        <dbReference type="RuleBase" id="RU365069"/>
    </source>
</evidence>
<gene>
    <name evidence="7" type="ORF">FVE85_2751</name>
</gene>
<sequence length="900" mass="99567">MSTWEELEGEDEVVVRQGIHAAGAERRLMGVALGFLGPVATSPPDAPMPSAADAWYAPKKLRERLDEQLLDLASGDVGAHGGRGAGGVKPNGARYGHSHDRFKLVSSDAALRDDIPSPVEATGANEPSPTGKLKEHQDEDHHQKQSEQAQLPAGLENRLVADDLMGKGFLDLVHGTLLRDATSKEAAAAAVTARFESSEPGARTVLPPQIRPQVDPQSIHFEPDTYLSCFHRESDRADFEKGSRALKAILSEKEKDMQSIVCRNFHLLLMCNETMNEVKDQILGTRPNLRPTESSELFGGYNNNAAKVELALNRAERIMSELYSSVMEKQRYIQRLVRARAILQKSRFVFEFPERLRHCIERDDLDTLADDYRAVKDWLHSQEAAGSQVIEKIKHEIQLAVRKFRQKLNEAVVNPYTDPEALRKARDFLDVHDPRTDHAARMLLVRQEKALEGIRRIRGAVAAEVIMRARLQSPSPGDASESAIELMHSEAMASVTHMTQKLTGVFVEGLNFFWSLVCFFHPEEQGEQSSHRLHLVMSELISEYCDTVLMVLLPSYTRHAVLISRESAAYIVNTLHEVQKIGVPHAFMGPLYSITDQIVEAYCMSIVKSMKNVAIELGRSADIESGSMCDQVQTLVLEALHELKEVVTPESATASLARNACIKAPVEAARAFRVRFLAPNSELGAVHAGADSAQWMRKLLLLITSVHHLRERVIPLVGGALSDSLGGESFAPVVNQAVSSLRSIEREIVDRFLHVKALPLVTLVTRGAVVGGAVRGELLKPRAYTWDLITELALLTAQIDAVAVPSIRQTIVDGLKTVIGNAFRDALREVEMQLTGTPWEQLALEVEFVARVMVPPKSKGTMFVAARELASAYIETHSAEYELLLRSAVDTCELEQRSLS</sequence>
<dbReference type="GO" id="GO:0000145">
    <property type="term" value="C:exocyst"/>
    <property type="evidence" value="ECO:0007669"/>
    <property type="project" value="UniProtKB-UniRule"/>
</dbReference>
<evidence type="ECO:0000256" key="3">
    <source>
        <dbReference type="ARBA" id="ARBA00022483"/>
    </source>
</evidence>
<name>A0A5J4YUA1_PORPP</name>
<feature type="region of interest" description="Disordered" evidence="5">
    <location>
        <begin position="75"/>
        <end position="98"/>
    </location>
</feature>
<keyword evidence="4" id="KW-0653">Protein transport</keyword>
<evidence type="ECO:0000259" key="6">
    <source>
        <dbReference type="Pfam" id="PF15469"/>
    </source>
</evidence>
<dbReference type="InterPro" id="IPR039481">
    <property type="entry name" value="EXOC2/Sec5_N_dom"/>
</dbReference>
<feature type="region of interest" description="Disordered" evidence="5">
    <location>
        <begin position="115"/>
        <end position="153"/>
    </location>
</feature>
<dbReference type="GO" id="GO:0006887">
    <property type="term" value="P:exocytosis"/>
    <property type="evidence" value="ECO:0007669"/>
    <property type="project" value="UniProtKB-KW"/>
</dbReference>
<comment type="caution">
    <text evidence="7">The sequence shown here is derived from an EMBL/GenBank/DDBJ whole genome shotgun (WGS) entry which is preliminary data.</text>
</comment>